<feature type="transmembrane region" description="Helical" evidence="1">
    <location>
        <begin position="12"/>
        <end position="30"/>
    </location>
</feature>
<comment type="caution">
    <text evidence="2">The sequence shown here is derived from an EMBL/GenBank/DDBJ whole genome shotgun (WGS) entry which is preliminary data.</text>
</comment>
<proteinExistence type="predicted"/>
<name>A0A1X2I243_9FUNG</name>
<evidence type="ECO:0000256" key="1">
    <source>
        <dbReference type="SAM" id="Phobius"/>
    </source>
</evidence>
<sequence>MTRAFSTPHFSMIFFFFFFLFLIVLYLPLIPQVNLLSIWTPLPHHLTLTHLDTMATNMNRGLPVAVRLSRSADDAENGMFLHEADKLPDTWRTHSYCCEGKGRSFYLLS</sequence>
<keyword evidence="3" id="KW-1185">Reference proteome</keyword>
<evidence type="ECO:0000313" key="3">
    <source>
        <dbReference type="Proteomes" id="UP000193560"/>
    </source>
</evidence>
<dbReference type="Proteomes" id="UP000193560">
    <property type="component" value="Unassembled WGS sequence"/>
</dbReference>
<keyword evidence="1" id="KW-0812">Transmembrane</keyword>
<gene>
    <name evidence="2" type="ORF">BCR42DRAFT_152434</name>
</gene>
<dbReference type="EMBL" id="MCGE01000034">
    <property type="protein sequence ID" value="ORZ07701.1"/>
    <property type="molecule type" value="Genomic_DNA"/>
</dbReference>
<reference evidence="2 3" key="1">
    <citation type="submission" date="2016-07" db="EMBL/GenBank/DDBJ databases">
        <title>Pervasive Adenine N6-methylation of Active Genes in Fungi.</title>
        <authorList>
            <consortium name="DOE Joint Genome Institute"/>
            <person name="Mondo S.J."/>
            <person name="Dannebaum R.O."/>
            <person name="Kuo R.C."/>
            <person name="Labutti K."/>
            <person name="Haridas S."/>
            <person name="Kuo A."/>
            <person name="Salamov A."/>
            <person name="Ahrendt S.R."/>
            <person name="Lipzen A."/>
            <person name="Sullivan W."/>
            <person name="Andreopoulos W.B."/>
            <person name="Clum A."/>
            <person name="Lindquist E."/>
            <person name="Daum C."/>
            <person name="Ramamoorthy G.K."/>
            <person name="Gryganskyi A."/>
            <person name="Culley D."/>
            <person name="Magnuson J.K."/>
            <person name="James T.Y."/>
            <person name="O'Malley M.A."/>
            <person name="Stajich J.E."/>
            <person name="Spatafora J.W."/>
            <person name="Visel A."/>
            <person name="Grigoriev I.V."/>
        </authorList>
    </citation>
    <scope>NUCLEOTIDE SEQUENCE [LARGE SCALE GENOMIC DNA]</scope>
    <source>
        <strain evidence="2 3">NRRL 1336</strain>
    </source>
</reference>
<protein>
    <submittedName>
        <fullName evidence="2">Uncharacterized protein</fullName>
    </submittedName>
</protein>
<keyword evidence="1" id="KW-0472">Membrane</keyword>
<keyword evidence="1" id="KW-1133">Transmembrane helix</keyword>
<evidence type="ECO:0000313" key="2">
    <source>
        <dbReference type="EMBL" id="ORZ07701.1"/>
    </source>
</evidence>
<dbReference type="AlphaFoldDB" id="A0A1X2I243"/>
<organism evidence="2 3">
    <name type="scientific">Absidia repens</name>
    <dbReference type="NCBI Taxonomy" id="90262"/>
    <lineage>
        <taxon>Eukaryota</taxon>
        <taxon>Fungi</taxon>
        <taxon>Fungi incertae sedis</taxon>
        <taxon>Mucoromycota</taxon>
        <taxon>Mucoromycotina</taxon>
        <taxon>Mucoromycetes</taxon>
        <taxon>Mucorales</taxon>
        <taxon>Cunninghamellaceae</taxon>
        <taxon>Absidia</taxon>
    </lineage>
</organism>
<accession>A0A1X2I243</accession>